<gene>
    <name evidence="2" type="ORF">ACFOOQ_18735</name>
</gene>
<dbReference type="EMBL" id="JBHRYJ010000005">
    <property type="protein sequence ID" value="MFC3677598.1"/>
    <property type="molecule type" value="Genomic_DNA"/>
</dbReference>
<proteinExistence type="predicted"/>
<sequence length="152" mass="16124">MNILEKLASLGLELPNVPQPVGNYRPAKRSGNLVFTSGQTARINGVRRYVGKVGREVSDEDAYLSARDAALNCLACAAWAAGGTDKLRDVIKVLGFINCVDGYEKQPAVINGASDLIEKLFGPLAAHARSAVGVNALPSNVSVELEIIFEAD</sequence>
<reference evidence="3" key="1">
    <citation type="journal article" date="2019" name="Int. J. Syst. Evol. Microbiol.">
        <title>The Global Catalogue of Microorganisms (GCM) 10K type strain sequencing project: providing services to taxonomists for standard genome sequencing and annotation.</title>
        <authorList>
            <consortium name="The Broad Institute Genomics Platform"/>
            <consortium name="The Broad Institute Genome Sequencing Center for Infectious Disease"/>
            <person name="Wu L."/>
            <person name="Ma J."/>
        </authorList>
    </citation>
    <scope>NUCLEOTIDE SEQUENCE [LARGE SCALE GENOMIC DNA]</scope>
    <source>
        <strain evidence="3">KCTC 42182</strain>
    </source>
</reference>
<evidence type="ECO:0000313" key="3">
    <source>
        <dbReference type="Proteomes" id="UP001595711"/>
    </source>
</evidence>
<name>A0ABV7VJC4_9PROT</name>
<dbReference type="Pfam" id="PF14588">
    <property type="entry name" value="YjgF_endoribonc"/>
    <property type="match status" value="1"/>
</dbReference>
<protein>
    <submittedName>
        <fullName evidence="2">RidA family protein</fullName>
    </submittedName>
</protein>
<feature type="domain" description="Endoribonuclease L-PSP/chorismate mutase-like" evidence="1">
    <location>
        <begin position="6"/>
        <end position="140"/>
    </location>
</feature>
<dbReference type="PANTHER" id="PTHR43760:SF1">
    <property type="entry name" value="ENDORIBONUCLEASE L-PSP_CHORISMATE MUTASE-LIKE DOMAIN-CONTAINING PROTEIN"/>
    <property type="match status" value="1"/>
</dbReference>
<dbReference type="Gene3D" id="3.30.1330.40">
    <property type="entry name" value="RutC-like"/>
    <property type="match status" value="1"/>
</dbReference>
<comment type="caution">
    <text evidence="2">The sequence shown here is derived from an EMBL/GenBank/DDBJ whole genome shotgun (WGS) entry which is preliminary data.</text>
</comment>
<dbReference type="InterPro" id="IPR013813">
    <property type="entry name" value="Endoribo_LPSP/chorism_mut-like"/>
</dbReference>
<dbReference type="Proteomes" id="UP001595711">
    <property type="component" value="Unassembled WGS sequence"/>
</dbReference>
<evidence type="ECO:0000313" key="2">
    <source>
        <dbReference type="EMBL" id="MFC3677598.1"/>
    </source>
</evidence>
<dbReference type="InterPro" id="IPR035959">
    <property type="entry name" value="RutC-like_sf"/>
</dbReference>
<dbReference type="RefSeq" id="WP_379729168.1">
    <property type="nucleotide sequence ID" value="NZ_JBHRYJ010000005.1"/>
</dbReference>
<dbReference type="CDD" id="cd02199">
    <property type="entry name" value="YjgF_YER057c_UK114_like_1"/>
    <property type="match status" value="1"/>
</dbReference>
<organism evidence="2 3">
    <name type="scientific">Ferrovibrio xuzhouensis</name>
    <dbReference type="NCBI Taxonomy" id="1576914"/>
    <lineage>
        <taxon>Bacteria</taxon>
        <taxon>Pseudomonadati</taxon>
        <taxon>Pseudomonadota</taxon>
        <taxon>Alphaproteobacteria</taxon>
        <taxon>Rhodospirillales</taxon>
        <taxon>Rhodospirillaceae</taxon>
        <taxon>Ferrovibrio</taxon>
    </lineage>
</organism>
<evidence type="ECO:0000259" key="1">
    <source>
        <dbReference type="Pfam" id="PF14588"/>
    </source>
</evidence>
<dbReference type="PANTHER" id="PTHR43760">
    <property type="entry name" value="ENDORIBONUCLEASE-RELATED"/>
    <property type="match status" value="1"/>
</dbReference>
<keyword evidence="3" id="KW-1185">Reference proteome</keyword>
<accession>A0ABV7VJC4</accession>
<dbReference type="SUPFAM" id="SSF55298">
    <property type="entry name" value="YjgF-like"/>
    <property type="match status" value="1"/>
</dbReference>